<protein>
    <submittedName>
        <fullName evidence="1">Uncharacterized protein</fullName>
    </submittedName>
</protein>
<evidence type="ECO:0000313" key="1">
    <source>
        <dbReference type="EMBL" id="KAJ8011142.1"/>
    </source>
</evidence>
<organism evidence="1 2">
    <name type="scientific">Dallia pectoralis</name>
    <name type="common">Alaska blackfish</name>
    <dbReference type="NCBI Taxonomy" id="75939"/>
    <lineage>
        <taxon>Eukaryota</taxon>
        <taxon>Metazoa</taxon>
        <taxon>Chordata</taxon>
        <taxon>Craniata</taxon>
        <taxon>Vertebrata</taxon>
        <taxon>Euteleostomi</taxon>
        <taxon>Actinopterygii</taxon>
        <taxon>Neopterygii</taxon>
        <taxon>Teleostei</taxon>
        <taxon>Protacanthopterygii</taxon>
        <taxon>Esociformes</taxon>
        <taxon>Umbridae</taxon>
        <taxon>Dallia</taxon>
    </lineage>
</organism>
<evidence type="ECO:0000313" key="2">
    <source>
        <dbReference type="Proteomes" id="UP001157502"/>
    </source>
</evidence>
<dbReference type="Proteomes" id="UP001157502">
    <property type="component" value="Chromosome 5"/>
</dbReference>
<name>A0ACC2H5X0_DALPE</name>
<proteinExistence type="predicted"/>
<dbReference type="EMBL" id="CM055732">
    <property type="protein sequence ID" value="KAJ8011142.1"/>
    <property type="molecule type" value="Genomic_DNA"/>
</dbReference>
<reference evidence="1" key="1">
    <citation type="submission" date="2021-05" db="EMBL/GenBank/DDBJ databases">
        <authorList>
            <person name="Pan Q."/>
            <person name="Jouanno E."/>
            <person name="Zahm M."/>
            <person name="Klopp C."/>
            <person name="Cabau C."/>
            <person name="Louis A."/>
            <person name="Berthelot C."/>
            <person name="Parey E."/>
            <person name="Roest Crollius H."/>
            <person name="Montfort J."/>
            <person name="Robinson-Rechavi M."/>
            <person name="Bouchez O."/>
            <person name="Lampietro C."/>
            <person name="Lopez Roques C."/>
            <person name="Donnadieu C."/>
            <person name="Postlethwait J."/>
            <person name="Bobe J."/>
            <person name="Dillon D."/>
            <person name="Chandos A."/>
            <person name="von Hippel F."/>
            <person name="Guiguen Y."/>
        </authorList>
    </citation>
    <scope>NUCLEOTIDE SEQUENCE</scope>
    <source>
        <strain evidence="1">YG-Jan2019</strain>
    </source>
</reference>
<comment type="caution">
    <text evidence="1">The sequence shown here is derived from an EMBL/GenBank/DDBJ whole genome shotgun (WGS) entry which is preliminary data.</text>
</comment>
<accession>A0ACC2H5X0</accession>
<gene>
    <name evidence="1" type="ORF">DPEC_G00055110</name>
</gene>
<sequence>MIVSNVSLSGCTGISSALCSGDDHLGPADLGPADRATLSPNGNLVVALCLGFIGTFGILNNLIVLLFFCHYKALRSPINLLLVNISFSDLLVCAVGTPFSFAASTQGRWLIGKSGCVWYGFVNTLLGLVSLISLAVLSYERYCTMMGPTEADSTNYRKIALGITFSWVYSLGWTLPPLFGWSRYGPEGPGITCSVDWSSENANSVSYIVCLFVFCLIVPFAVIVYCYGRLLHTIRQVSGINRAMSRKREQRVLFMVVVMVLVYLMCWLPYGVMSLLATFGHPGLVSPVASIVPAVMAKVSTVVNPVIYIFMNKQFYRCFQALLSCGEPQPGSSIRNSSKVPTKAIRGGTRRIADHNFTFVVASIGQPTSDSPKLRYDHVNPPADCDTIKPSVVLIVAHYNGEGLGSSGVTTLRNQVRGREEEGPSRWI</sequence>
<keyword evidence="2" id="KW-1185">Reference proteome</keyword>